<feature type="non-terminal residue" evidence="1">
    <location>
        <position position="64"/>
    </location>
</feature>
<sequence length="64" mass="7578">MIDSKYRSINLQLQQGNNQYEISKAHLVQVWNLLTRRSLDVDKVEHHIRIASQNARLAQEQYNT</sequence>
<organism evidence="1 2">
    <name type="scientific">Streblomastix strix</name>
    <dbReference type="NCBI Taxonomy" id="222440"/>
    <lineage>
        <taxon>Eukaryota</taxon>
        <taxon>Metamonada</taxon>
        <taxon>Preaxostyla</taxon>
        <taxon>Oxymonadida</taxon>
        <taxon>Streblomastigidae</taxon>
        <taxon>Streblomastix</taxon>
    </lineage>
</organism>
<accession>A0A5J4V1Y7</accession>
<dbReference type="Proteomes" id="UP000324800">
    <property type="component" value="Unassembled WGS sequence"/>
</dbReference>
<evidence type="ECO:0000313" key="1">
    <source>
        <dbReference type="EMBL" id="KAA6376749.1"/>
    </source>
</evidence>
<name>A0A5J4V1Y7_9EUKA</name>
<reference evidence="1 2" key="1">
    <citation type="submission" date="2019-03" db="EMBL/GenBank/DDBJ databases">
        <title>Single cell metagenomics reveals metabolic interactions within the superorganism composed of flagellate Streblomastix strix and complex community of Bacteroidetes bacteria on its surface.</title>
        <authorList>
            <person name="Treitli S.C."/>
            <person name="Kolisko M."/>
            <person name="Husnik F."/>
            <person name="Keeling P."/>
            <person name="Hampl V."/>
        </authorList>
    </citation>
    <scope>NUCLEOTIDE SEQUENCE [LARGE SCALE GENOMIC DNA]</scope>
    <source>
        <strain evidence="1">ST1C</strain>
    </source>
</reference>
<proteinExistence type="predicted"/>
<dbReference type="EMBL" id="SNRW01010311">
    <property type="protein sequence ID" value="KAA6376749.1"/>
    <property type="molecule type" value="Genomic_DNA"/>
</dbReference>
<comment type="caution">
    <text evidence="1">The sequence shown here is derived from an EMBL/GenBank/DDBJ whole genome shotgun (WGS) entry which is preliminary data.</text>
</comment>
<protein>
    <submittedName>
        <fullName evidence="1">Uncharacterized protein</fullName>
    </submittedName>
</protein>
<dbReference type="AlphaFoldDB" id="A0A5J4V1Y7"/>
<gene>
    <name evidence="1" type="ORF">EZS28_027722</name>
</gene>
<evidence type="ECO:0000313" key="2">
    <source>
        <dbReference type="Proteomes" id="UP000324800"/>
    </source>
</evidence>